<dbReference type="AlphaFoldDB" id="A0A0C1MM61"/>
<gene>
    <name evidence="1" type="ORF">JF50_05270</name>
</gene>
<dbReference type="Proteomes" id="UP000031327">
    <property type="component" value="Unassembled WGS sequence"/>
</dbReference>
<protein>
    <recommendedName>
        <fullName evidence="3">DUF3703 domain-containing protein</fullName>
    </recommendedName>
</protein>
<sequence length="114" mass="13123">MNSTQKQAYERELMMAKSLYQNAHYEMCFGYLERAHILGQRSIFRHTTVHWWMLKVGVQCADKKAILGQVMRLIASIIFSRIWVPVGNTGGTNVNAFKSMPIPQDLKKYLDQSG</sequence>
<dbReference type="RefSeq" id="WP_039608419.1">
    <property type="nucleotide sequence ID" value="NZ_JWIC01000004.1"/>
</dbReference>
<name>A0A0C1MM61_9GAMM</name>
<organism evidence="1 2">
    <name type="scientific">Pseudoalteromonas luteoviolacea</name>
    <dbReference type="NCBI Taxonomy" id="43657"/>
    <lineage>
        <taxon>Bacteria</taxon>
        <taxon>Pseudomonadati</taxon>
        <taxon>Pseudomonadota</taxon>
        <taxon>Gammaproteobacteria</taxon>
        <taxon>Alteromonadales</taxon>
        <taxon>Pseudoalteromonadaceae</taxon>
        <taxon>Pseudoalteromonas</taxon>
    </lineage>
</organism>
<evidence type="ECO:0008006" key="3">
    <source>
        <dbReference type="Google" id="ProtNLM"/>
    </source>
</evidence>
<accession>A0A0C1MM61</accession>
<dbReference type="OrthoDB" id="9799416at2"/>
<comment type="caution">
    <text evidence="1">The sequence shown here is derived from an EMBL/GenBank/DDBJ whole genome shotgun (WGS) entry which is preliminary data.</text>
</comment>
<dbReference type="EMBL" id="JWIC01000004">
    <property type="protein sequence ID" value="KID58124.1"/>
    <property type="molecule type" value="Genomic_DNA"/>
</dbReference>
<evidence type="ECO:0000313" key="2">
    <source>
        <dbReference type="Proteomes" id="UP000031327"/>
    </source>
</evidence>
<dbReference type="Pfam" id="PF12487">
    <property type="entry name" value="DUF3703"/>
    <property type="match status" value="1"/>
</dbReference>
<dbReference type="InterPro" id="IPR022172">
    <property type="entry name" value="DUF3703"/>
</dbReference>
<reference evidence="1 2" key="1">
    <citation type="submission" date="2014-12" db="EMBL/GenBank/DDBJ databases">
        <title>Draft Genome Sequence of Pseudoalteromonas luteoviolacea HI1.</title>
        <authorList>
            <person name="Asahina A.Y."/>
            <person name="Hadfield M.G."/>
        </authorList>
    </citation>
    <scope>NUCLEOTIDE SEQUENCE [LARGE SCALE GENOMIC DNA]</scope>
    <source>
        <strain evidence="1 2">HI1</strain>
    </source>
</reference>
<evidence type="ECO:0000313" key="1">
    <source>
        <dbReference type="EMBL" id="KID58124.1"/>
    </source>
</evidence>
<proteinExistence type="predicted"/>